<gene>
    <name evidence="2" type="ORF">QO011_006853</name>
</gene>
<proteinExistence type="predicted"/>
<dbReference type="Proteomes" id="UP001242480">
    <property type="component" value="Unassembled WGS sequence"/>
</dbReference>
<name>A0ABU0JHQ5_9HYPH</name>
<comment type="caution">
    <text evidence="2">The sequence shown here is derived from an EMBL/GenBank/DDBJ whole genome shotgun (WGS) entry which is preliminary data.</text>
</comment>
<sequence>MSRGAGTAVGVLLILTGLVWAGQGLGLIGGSFMTGQTRWLVIGLAVASVGAALLAFVRRRGG</sequence>
<protein>
    <submittedName>
        <fullName evidence="2">Glucose dehydrogenase</fullName>
    </submittedName>
</protein>
<keyword evidence="3" id="KW-1185">Reference proteome</keyword>
<feature type="transmembrane region" description="Helical" evidence="1">
    <location>
        <begin position="37"/>
        <end position="57"/>
    </location>
</feature>
<evidence type="ECO:0000256" key="1">
    <source>
        <dbReference type="SAM" id="Phobius"/>
    </source>
</evidence>
<keyword evidence="1" id="KW-0812">Transmembrane</keyword>
<keyword evidence="1" id="KW-0472">Membrane</keyword>
<reference evidence="2 3" key="1">
    <citation type="submission" date="2023-07" db="EMBL/GenBank/DDBJ databases">
        <title>Genomic Encyclopedia of Type Strains, Phase IV (KMG-IV): sequencing the most valuable type-strain genomes for metagenomic binning, comparative biology and taxonomic classification.</title>
        <authorList>
            <person name="Goeker M."/>
        </authorList>
    </citation>
    <scope>NUCLEOTIDE SEQUENCE [LARGE SCALE GENOMIC DNA]</scope>
    <source>
        <strain evidence="2 3">DSM 19619</strain>
    </source>
</reference>
<evidence type="ECO:0000313" key="2">
    <source>
        <dbReference type="EMBL" id="MDQ0473817.1"/>
    </source>
</evidence>
<dbReference type="EMBL" id="JAUSVX010000018">
    <property type="protein sequence ID" value="MDQ0473817.1"/>
    <property type="molecule type" value="Genomic_DNA"/>
</dbReference>
<dbReference type="RefSeq" id="WP_307282476.1">
    <property type="nucleotide sequence ID" value="NZ_JAUSVX010000018.1"/>
</dbReference>
<evidence type="ECO:0000313" key="3">
    <source>
        <dbReference type="Proteomes" id="UP001242480"/>
    </source>
</evidence>
<keyword evidence="1" id="KW-1133">Transmembrane helix</keyword>
<accession>A0ABU0JHQ5</accession>
<organism evidence="2 3">
    <name type="scientific">Labrys wisconsinensis</name>
    <dbReference type="NCBI Taxonomy" id="425677"/>
    <lineage>
        <taxon>Bacteria</taxon>
        <taxon>Pseudomonadati</taxon>
        <taxon>Pseudomonadota</taxon>
        <taxon>Alphaproteobacteria</taxon>
        <taxon>Hyphomicrobiales</taxon>
        <taxon>Xanthobacteraceae</taxon>
        <taxon>Labrys</taxon>
    </lineage>
</organism>